<feature type="transmembrane region" description="Helical" evidence="10">
    <location>
        <begin position="335"/>
        <end position="354"/>
    </location>
</feature>
<reference evidence="11 12" key="1">
    <citation type="submission" date="2018-10" db="EMBL/GenBank/DDBJ databases">
        <title>Natrarchaeobius chitinivorans gen. nov., sp. nov., and Natrarchaeobius haloalkaliphilus sp. nov., alkaliphilic, chitin-utilizing haloarchaea from hypersaline alkaline lakes.</title>
        <authorList>
            <person name="Sorokin D.Y."/>
            <person name="Elcheninov A.G."/>
            <person name="Kostrikina N.A."/>
            <person name="Bale N.J."/>
            <person name="Sinninghe Damste J.S."/>
            <person name="Khijniak T.V."/>
            <person name="Kublanov I.V."/>
            <person name="Toshchakov S.V."/>
        </authorList>
    </citation>
    <scope>NUCLEOTIDE SEQUENCE [LARGE SCALE GENOMIC DNA]</scope>
    <source>
        <strain evidence="11 12">AArcht-Sl</strain>
    </source>
</reference>
<dbReference type="AlphaFoldDB" id="A0A3N6LSF7"/>
<protein>
    <recommendedName>
        <fullName evidence="9">Multidrug-efflux transporter</fullName>
    </recommendedName>
</protein>
<gene>
    <name evidence="11" type="ORF">EA462_01165</name>
</gene>
<feature type="transmembrane region" description="Helical" evidence="10">
    <location>
        <begin position="105"/>
        <end position="122"/>
    </location>
</feature>
<keyword evidence="4" id="KW-1003">Cell membrane</keyword>
<sequence>MVEQFLRTLMRTTDVAVTGLFSPAAITAVGLADLYARLPLRIGLGLGSGVIALSSQDTGSGESGNRDEAISQAVILGALAGVPFAVFGVLFGQWAISILGAESEVVRMGGIYLAIIFVTSPARHVAIVASRSIQGAGDTRTPMYVNVVSNGLNIVGTVVLGLGLGPVPQLQIVGVGIATAVANVLSALALVFALWTSWAPAGFARPRQWTITKQLLQISAPRILEGMSTFVMEFPFNAILLVFGTEVNAAYQIGRRVYQQITAPLSRGYRTGTSIVVGQNLGDGNVDGARYDGWAAALLGLVTVGSLGGLLFLGAEPLVAFFTDDPETRRVAAEFARAYAVAAPFTVLYAVLSGALTSGSDTRTPFVGRVSGMFFGMLGVSYAFGIVLGYGIPALYASIVVYYVWATAYVARGFYRGGWIERTQTMMAERGSSPGKD</sequence>
<dbReference type="PIRSF" id="PIRSF006603">
    <property type="entry name" value="DinF"/>
    <property type="match status" value="1"/>
</dbReference>
<keyword evidence="8 10" id="KW-0472">Membrane</keyword>
<name>A0A3N6LSF7_9EURY</name>
<comment type="caution">
    <text evidence="11">The sequence shown here is derived from an EMBL/GenBank/DDBJ whole genome shotgun (WGS) entry which is preliminary data.</text>
</comment>
<evidence type="ECO:0000256" key="9">
    <source>
        <dbReference type="ARBA" id="ARBA00031636"/>
    </source>
</evidence>
<dbReference type="CDD" id="cd13137">
    <property type="entry name" value="MATE_NorM_like"/>
    <property type="match status" value="1"/>
</dbReference>
<evidence type="ECO:0000256" key="4">
    <source>
        <dbReference type="ARBA" id="ARBA00022475"/>
    </source>
</evidence>
<evidence type="ECO:0000256" key="6">
    <source>
        <dbReference type="ARBA" id="ARBA00022989"/>
    </source>
</evidence>
<evidence type="ECO:0000313" key="11">
    <source>
        <dbReference type="EMBL" id="RQG92863.1"/>
    </source>
</evidence>
<comment type="subcellular location">
    <subcellularLocation>
        <location evidence="1">Cell membrane</location>
        <topology evidence="1">Multi-pass membrane protein</topology>
    </subcellularLocation>
</comment>
<dbReference type="Proteomes" id="UP000273828">
    <property type="component" value="Unassembled WGS sequence"/>
</dbReference>
<keyword evidence="6 10" id="KW-1133">Transmembrane helix</keyword>
<accession>A0A3N6LSF7</accession>
<dbReference type="GO" id="GO:0006811">
    <property type="term" value="P:monoatomic ion transport"/>
    <property type="evidence" value="ECO:0007669"/>
    <property type="project" value="UniProtKB-KW"/>
</dbReference>
<feature type="transmembrane region" description="Helical" evidence="10">
    <location>
        <begin position="394"/>
        <end position="415"/>
    </location>
</feature>
<evidence type="ECO:0000256" key="5">
    <source>
        <dbReference type="ARBA" id="ARBA00022692"/>
    </source>
</evidence>
<dbReference type="GO" id="GO:0005886">
    <property type="term" value="C:plasma membrane"/>
    <property type="evidence" value="ECO:0007669"/>
    <property type="project" value="UniProtKB-SubCell"/>
</dbReference>
<keyword evidence="7" id="KW-0406">Ion transport</keyword>
<proteinExistence type="predicted"/>
<dbReference type="OrthoDB" id="214119at2157"/>
<organism evidence="11 12">
    <name type="scientific">Natrarchaeobius halalkaliphilus</name>
    <dbReference type="NCBI Taxonomy" id="1679091"/>
    <lineage>
        <taxon>Archaea</taxon>
        <taxon>Methanobacteriati</taxon>
        <taxon>Methanobacteriota</taxon>
        <taxon>Stenosarchaea group</taxon>
        <taxon>Halobacteria</taxon>
        <taxon>Halobacteriales</taxon>
        <taxon>Natrialbaceae</taxon>
        <taxon>Natrarchaeobius</taxon>
    </lineage>
</organism>
<feature type="transmembrane region" description="Helical" evidence="10">
    <location>
        <begin position="170"/>
        <end position="195"/>
    </location>
</feature>
<feature type="transmembrane region" description="Helical" evidence="10">
    <location>
        <begin position="294"/>
        <end position="315"/>
    </location>
</feature>
<evidence type="ECO:0000256" key="7">
    <source>
        <dbReference type="ARBA" id="ARBA00023065"/>
    </source>
</evidence>
<keyword evidence="3" id="KW-0050">Antiport</keyword>
<dbReference type="InterPro" id="IPR048279">
    <property type="entry name" value="MdtK-like"/>
</dbReference>
<evidence type="ECO:0000256" key="2">
    <source>
        <dbReference type="ARBA" id="ARBA00022448"/>
    </source>
</evidence>
<evidence type="ECO:0000256" key="8">
    <source>
        <dbReference type="ARBA" id="ARBA00023136"/>
    </source>
</evidence>
<keyword evidence="12" id="KW-1185">Reference proteome</keyword>
<evidence type="ECO:0000313" key="12">
    <source>
        <dbReference type="Proteomes" id="UP000273828"/>
    </source>
</evidence>
<dbReference type="GO" id="GO:0042910">
    <property type="term" value="F:xenobiotic transmembrane transporter activity"/>
    <property type="evidence" value="ECO:0007669"/>
    <property type="project" value="InterPro"/>
</dbReference>
<dbReference type="PANTHER" id="PTHR43298">
    <property type="entry name" value="MULTIDRUG RESISTANCE PROTEIN NORM-RELATED"/>
    <property type="match status" value="1"/>
</dbReference>
<evidence type="ECO:0000256" key="10">
    <source>
        <dbReference type="SAM" id="Phobius"/>
    </source>
</evidence>
<dbReference type="GO" id="GO:0015297">
    <property type="term" value="F:antiporter activity"/>
    <property type="evidence" value="ECO:0007669"/>
    <property type="project" value="UniProtKB-KW"/>
</dbReference>
<evidence type="ECO:0000256" key="3">
    <source>
        <dbReference type="ARBA" id="ARBA00022449"/>
    </source>
</evidence>
<feature type="transmembrane region" description="Helical" evidence="10">
    <location>
        <begin position="143"/>
        <end position="164"/>
    </location>
</feature>
<dbReference type="Pfam" id="PF01554">
    <property type="entry name" value="MatE"/>
    <property type="match status" value="2"/>
</dbReference>
<feature type="transmembrane region" description="Helical" evidence="10">
    <location>
        <begin position="366"/>
        <end position="388"/>
    </location>
</feature>
<dbReference type="RefSeq" id="WP_124177173.1">
    <property type="nucleotide sequence ID" value="NZ_REFY01000001.1"/>
</dbReference>
<dbReference type="InterPro" id="IPR002528">
    <property type="entry name" value="MATE_fam"/>
</dbReference>
<keyword evidence="5 10" id="KW-0812">Transmembrane</keyword>
<keyword evidence="2" id="KW-0813">Transport</keyword>
<feature type="transmembrane region" description="Helical" evidence="10">
    <location>
        <begin position="73"/>
        <end position="99"/>
    </location>
</feature>
<dbReference type="EMBL" id="REFY01000001">
    <property type="protein sequence ID" value="RQG92863.1"/>
    <property type="molecule type" value="Genomic_DNA"/>
</dbReference>
<evidence type="ECO:0000256" key="1">
    <source>
        <dbReference type="ARBA" id="ARBA00004651"/>
    </source>
</evidence>
<dbReference type="PANTHER" id="PTHR43298:SF2">
    <property type="entry name" value="FMN_FAD EXPORTER YEEO-RELATED"/>
    <property type="match status" value="1"/>
</dbReference>
<feature type="transmembrane region" description="Helical" evidence="10">
    <location>
        <begin position="15"/>
        <end position="36"/>
    </location>
</feature>
<dbReference type="NCBIfam" id="TIGR00797">
    <property type="entry name" value="matE"/>
    <property type="match status" value="1"/>
</dbReference>
<dbReference type="InterPro" id="IPR050222">
    <property type="entry name" value="MATE_MdtK"/>
</dbReference>